<dbReference type="AlphaFoldDB" id="A0A437PUF5"/>
<comment type="caution">
    <text evidence="2">The sequence shown here is derived from an EMBL/GenBank/DDBJ whole genome shotgun (WGS) entry which is preliminary data.</text>
</comment>
<name>A0A437PUF5_9BACT</name>
<dbReference type="OrthoDB" id="891525at2"/>
<gene>
    <name evidence="2" type="ORF">EOJ36_05655</name>
</gene>
<proteinExistence type="predicted"/>
<organism evidence="2 3">
    <name type="scientific">Sandaracinomonas limnophila</name>
    <dbReference type="NCBI Taxonomy" id="1862386"/>
    <lineage>
        <taxon>Bacteria</taxon>
        <taxon>Pseudomonadati</taxon>
        <taxon>Bacteroidota</taxon>
        <taxon>Cytophagia</taxon>
        <taxon>Cytophagales</taxon>
        <taxon>Flectobacillaceae</taxon>
        <taxon>Sandaracinomonas</taxon>
    </lineage>
</organism>
<dbReference type="Proteomes" id="UP000282832">
    <property type="component" value="Unassembled WGS sequence"/>
</dbReference>
<dbReference type="RefSeq" id="WP_127803220.1">
    <property type="nucleotide sequence ID" value="NZ_SACY01000002.1"/>
</dbReference>
<dbReference type="Pfam" id="PF13568">
    <property type="entry name" value="OMP_b-brl_2"/>
    <property type="match status" value="1"/>
</dbReference>
<protein>
    <recommendedName>
        <fullName evidence="1">Outer membrane protein beta-barrel domain-containing protein</fullName>
    </recommendedName>
</protein>
<keyword evidence="3" id="KW-1185">Reference proteome</keyword>
<reference evidence="2 3" key="1">
    <citation type="submission" date="2019-01" db="EMBL/GenBank/DDBJ databases">
        <authorList>
            <person name="Chen W.-M."/>
        </authorList>
    </citation>
    <scope>NUCLEOTIDE SEQUENCE [LARGE SCALE GENOMIC DNA]</scope>
    <source>
        <strain evidence="2 3">FSY-15</strain>
    </source>
</reference>
<evidence type="ECO:0000313" key="2">
    <source>
        <dbReference type="EMBL" id="RVU25901.1"/>
    </source>
</evidence>
<dbReference type="EMBL" id="SACY01000002">
    <property type="protein sequence ID" value="RVU25901.1"/>
    <property type="molecule type" value="Genomic_DNA"/>
</dbReference>
<evidence type="ECO:0000259" key="1">
    <source>
        <dbReference type="Pfam" id="PF13568"/>
    </source>
</evidence>
<accession>A0A437PUF5</accession>
<feature type="domain" description="Outer membrane protein beta-barrel" evidence="1">
    <location>
        <begin position="284"/>
        <end position="379"/>
    </location>
</feature>
<evidence type="ECO:0000313" key="3">
    <source>
        <dbReference type="Proteomes" id="UP000282832"/>
    </source>
</evidence>
<sequence>MRNLKLLMLFTFIGISFLGWTTPQDSIVVKIDARNQELIGAKSKGKNLKEEVAGIFEKNGISLTDSLWSEVKSAITKSENQNQRLEFSVNGKKVVMGLFQPKWEAKNVISGAAKDLSLKEGIHIKDGPEEVSVSLKDGIHVKDGAEEVIVNLSGISVKDGNEKTEIIWGKDFNKKKEDGVQLMDRRGFSLNFGLNNWSGTMGGGMALATAIYPPPLLETDKNLSPLGSRYVSMEWSRFLNLSKGKKSAFRLGFGLGVEWVNLMFDHHRIIQNNGSAINFAPVLDKQGTEIKFSKNKLAASYLTLPIMPHISFDKKSTIQMIALGGYVGYRLDSWVKTKEENSGDKNHVNGSFLLNDFRYGARMEVYIRNFPDLFFNYDVTPIFQDNKGANLNVFSFGVRLLKIS</sequence>
<dbReference type="InterPro" id="IPR025665">
    <property type="entry name" value="Beta-barrel_OMP_2"/>
</dbReference>